<evidence type="ECO:0000256" key="1">
    <source>
        <dbReference type="ARBA" id="ARBA00009333"/>
    </source>
</evidence>
<dbReference type="VEuPathDB" id="FungiDB:ACJ73_00501"/>
<accession>A0A1J9QHY2</accession>
<dbReference type="InterPro" id="IPR050097">
    <property type="entry name" value="Ferredoxin-NADP_redctase_2"/>
</dbReference>
<protein>
    <recommendedName>
        <fullName evidence="4">FAD/NAD(P)-binding domain-containing protein</fullName>
    </recommendedName>
</protein>
<keyword evidence="6" id="KW-1185">Reference proteome</keyword>
<comment type="caution">
    <text evidence="5">The sequence shown here is derived from an EMBL/GenBank/DDBJ whole genome shotgun (WGS) entry which is preliminary data.</text>
</comment>
<evidence type="ECO:0000256" key="3">
    <source>
        <dbReference type="ARBA" id="ARBA00023002"/>
    </source>
</evidence>
<comment type="similarity">
    <text evidence="1">Belongs to the class-II pyridine nucleotide-disulfide oxidoreductase family.</text>
</comment>
<keyword evidence="3" id="KW-0560">Oxidoreductase</keyword>
<evidence type="ECO:0000259" key="4">
    <source>
        <dbReference type="Pfam" id="PF07992"/>
    </source>
</evidence>
<gene>
    <name evidence="5" type="ORF">ACJ73_00501</name>
</gene>
<feature type="domain" description="FAD/NAD(P)-binding" evidence="4">
    <location>
        <begin position="8"/>
        <end position="130"/>
    </location>
</feature>
<name>A0A1J9QHY2_9EURO</name>
<dbReference type="Proteomes" id="UP000242791">
    <property type="component" value="Unassembled WGS sequence"/>
</dbReference>
<dbReference type="InterPro" id="IPR036188">
    <property type="entry name" value="FAD/NAD-bd_sf"/>
</dbReference>
<dbReference type="PANTHER" id="PTHR48105">
    <property type="entry name" value="THIOREDOXIN REDUCTASE 1-RELATED-RELATED"/>
    <property type="match status" value="1"/>
</dbReference>
<evidence type="ECO:0000313" key="5">
    <source>
        <dbReference type="EMBL" id="OJD28104.1"/>
    </source>
</evidence>
<proteinExistence type="inferred from homology"/>
<dbReference type="SUPFAM" id="SSF51905">
    <property type="entry name" value="FAD/NAD(P)-binding domain"/>
    <property type="match status" value="1"/>
</dbReference>
<dbReference type="GO" id="GO:0016491">
    <property type="term" value="F:oxidoreductase activity"/>
    <property type="evidence" value="ECO:0007669"/>
    <property type="project" value="UniProtKB-KW"/>
</dbReference>
<keyword evidence="2" id="KW-0285">Flavoprotein</keyword>
<reference evidence="5 6" key="1">
    <citation type="submission" date="2015-08" db="EMBL/GenBank/DDBJ databases">
        <title>Emmonsia species relationships and genome sequence.</title>
        <authorList>
            <person name="Cuomo C.A."/>
            <person name="Schwartz I.S."/>
            <person name="Kenyon C."/>
            <person name="De Hoog G.S."/>
            <person name="Govender N.P."/>
            <person name="Botha A."/>
            <person name="Moreno L."/>
            <person name="De Vries M."/>
            <person name="Munoz J.F."/>
            <person name="Stielow J.B."/>
        </authorList>
    </citation>
    <scope>NUCLEOTIDE SEQUENCE [LARGE SCALE GENOMIC DNA]</scope>
    <source>
        <strain evidence="5 6">EI222</strain>
    </source>
</reference>
<sequence length="189" mass="21056">MAPLEPGDVLIIGSGPAGLTAALTLVRQGHTAILFDSGRYRNVDVKHMHMIPTWDHRNPTEFREKVRIEIQNHYASVRIEDVEVTDARKSNDSLFEVTDGNSRVWKGKKVILATGPANIYPDIPGYADFWASECSYHCLYCERYEERGTARSGVLAVQTASMIPMAIHLAENTANLSSSLHLRSEELST</sequence>
<dbReference type="Pfam" id="PF07992">
    <property type="entry name" value="Pyr_redox_2"/>
    <property type="match status" value="1"/>
</dbReference>
<dbReference type="OrthoDB" id="10260355at2759"/>
<dbReference type="GO" id="GO:0097237">
    <property type="term" value="P:cellular response to toxic substance"/>
    <property type="evidence" value="ECO:0007669"/>
    <property type="project" value="UniProtKB-ARBA"/>
</dbReference>
<dbReference type="Gene3D" id="3.50.50.60">
    <property type="entry name" value="FAD/NAD(P)-binding domain"/>
    <property type="match status" value="2"/>
</dbReference>
<dbReference type="STRING" id="1658174.A0A1J9QHY2"/>
<dbReference type="InterPro" id="IPR023753">
    <property type="entry name" value="FAD/NAD-binding_dom"/>
</dbReference>
<evidence type="ECO:0000313" key="6">
    <source>
        <dbReference type="Proteomes" id="UP000242791"/>
    </source>
</evidence>
<dbReference type="AlphaFoldDB" id="A0A1J9QHY2"/>
<organism evidence="5 6">
    <name type="scientific">Blastomyces percursus</name>
    <dbReference type="NCBI Taxonomy" id="1658174"/>
    <lineage>
        <taxon>Eukaryota</taxon>
        <taxon>Fungi</taxon>
        <taxon>Dikarya</taxon>
        <taxon>Ascomycota</taxon>
        <taxon>Pezizomycotina</taxon>
        <taxon>Eurotiomycetes</taxon>
        <taxon>Eurotiomycetidae</taxon>
        <taxon>Onygenales</taxon>
        <taxon>Ajellomycetaceae</taxon>
        <taxon>Blastomyces</taxon>
    </lineage>
</organism>
<dbReference type="EMBL" id="LGTZ01000035">
    <property type="protein sequence ID" value="OJD28104.1"/>
    <property type="molecule type" value="Genomic_DNA"/>
</dbReference>
<dbReference type="PRINTS" id="PR00368">
    <property type="entry name" value="FADPNR"/>
</dbReference>
<dbReference type="PRINTS" id="PR00469">
    <property type="entry name" value="PNDRDTASEII"/>
</dbReference>
<evidence type="ECO:0000256" key="2">
    <source>
        <dbReference type="ARBA" id="ARBA00022630"/>
    </source>
</evidence>